<evidence type="ECO:0000256" key="2">
    <source>
        <dbReference type="ARBA" id="ARBA00022840"/>
    </source>
</evidence>
<evidence type="ECO:0000259" key="5">
    <source>
        <dbReference type="Pfam" id="PF17862"/>
    </source>
</evidence>
<feature type="region of interest" description="Disordered" evidence="3">
    <location>
        <begin position="1"/>
        <end position="20"/>
    </location>
</feature>
<dbReference type="GO" id="GO:0005524">
    <property type="term" value="F:ATP binding"/>
    <property type="evidence" value="ECO:0007669"/>
    <property type="project" value="UniProtKB-KW"/>
</dbReference>
<dbReference type="EMBL" id="NMUH01004446">
    <property type="protein sequence ID" value="MQM09685.1"/>
    <property type="molecule type" value="Genomic_DNA"/>
</dbReference>
<accession>A0A843WYT8</accession>
<protein>
    <recommendedName>
        <fullName evidence="8">ATPase AAA-type core domain-containing protein</fullName>
    </recommendedName>
</protein>
<dbReference type="InterPro" id="IPR041569">
    <property type="entry name" value="AAA_lid_3"/>
</dbReference>
<evidence type="ECO:0008006" key="8">
    <source>
        <dbReference type="Google" id="ProtNLM"/>
    </source>
</evidence>
<evidence type="ECO:0000256" key="1">
    <source>
        <dbReference type="ARBA" id="ARBA00022741"/>
    </source>
</evidence>
<sequence length="136" mass="15112">MDHLSVGNTPDWTRDSLSRPPEKIHTEVQGWVISQLLTLMDGLKAHAQVVVIAATKSPDSVDPALRRFGRLDSEIDVGVLDELGRLEILRIHTRNMRLSEDVDLERVSKNTQGIVGTDLGAVCTEAALQCTEKRWT</sequence>
<evidence type="ECO:0000259" key="4">
    <source>
        <dbReference type="Pfam" id="PF00004"/>
    </source>
</evidence>
<dbReference type="InterPro" id="IPR050168">
    <property type="entry name" value="AAA_ATPase_domain"/>
</dbReference>
<feature type="domain" description="AAA ATPase AAA+ lid" evidence="5">
    <location>
        <begin position="101"/>
        <end position="131"/>
    </location>
</feature>
<dbReference type="InterPro" id="IPR027417">
    <property type="entry name" value="P-loop_NTPase"/>
</dbReference>
<keyword evidence="1" id="KW-0547">Nucleotide-binding</keyword>
<feature type="domain" description="ATPase AAA-type core" evidence="4">
    <location>
        <begin position="24"/>
        <end position="78"/>
    </location>
</feature>
<keyword evidence="2" id="KW-0067">ATP-binding</keyword>
<reference evidence="6" key="1">
    <citation type="submission" date="2017-07" db="EMBL/GenBank/DDBJ databases">
        <title>Taro Niue Genome Assembly and Annotation.</title>
        <authorList>
            <person name="Atibalentja N."/>
            <person name="Keating K."/>
            <person name="Fields C.J."/>
        </authorList>
    </citation>
    <scope>NUCLEOTIDE SEQUENCE</scope>
    <source>
        <strain evidence="6">Niue_2</strain>
        <tissue evidence="6">Leaf</tissue>
    </source>
</reference>
<keyword evidence="7" id="KW-1185">Reference proteome</keyword>
<dbReference type="InterPro" id="IPR003959">
    <property type="entry name" value="ATPase_AAA_core"/>
</dbReference>
<dbReference type="PANTHER" id="PTHR23077">
    <property type="entry name" value="AAA-FAMILY ATPASE"/>
    <property type="match status" value="1"/>
</dbReference>
<dbReference type="OrthoDB" id="27435at2759"/>
<dbReference type="AlphaFoldDB" id="A0A843WYT8"/>
<dbReference type="Pfam" id="PF17862">
    <property type="entry name" value="AAA_lid_3"/>
    <property type="match status" value="1"/>
</dbReference>
<dbReference type="Proteomes" id="UP000652761">
    <property type="component" value="Unassembled WGS sequence"/>
</dbReference>
<dbReference type="PANTHER" id="PTHR23077:SF171">
    <property type="entry name" value="NUCLEAR VALOSIN-CONTAINING PROTEIN-LIKE"/>
    <property type="match status" value="1"/>
</dbReference>
<dbReference type="Gene3D" id="1.10.8.60">
    <property type="match status" value="1"/>
</dbReference>
<proteinExistence type="predicted"/>
<dbReference type="SUPFAM" id="SSF52540">
    <property type="entry name" value="P-loop containing nucleoside triphosphate hydrolases"/>
    <property type="match status" value="1"/>
</dbReference>
<organism evidence="6 7">
    <name type="scientific">Colocasia esculenta</name>
    <name type="common">Wild taro</name>
    <name type="synonym">Arum esculentum</name>
    <dbReference type="NCBI Taxonomy" id="4460"/>
    <lineage>
        <taxon>Eukaryota</taxon>
        <taxon>Viridiplantae</taxon>
        <taxon>Streptophyta</taxon>
        <taxon>Embryophyta</taxon>
        <taxon>Tracheophyta</taxon>
        <taxon>Spermatophyta</taxon>
        <taxon>Magnoliopsida</taxon>
        <taxon>Liliopsida</taxon>
        <taxon>Araceae</taxon>
        <taxon>Aroideae</taxon>
        <taxon>Colocasieae</taxon>
        <taxon>Colocasia</taxon>
    </lineage>
</organism>
<dbReference type="GO" id="GO:0016887">
    <property type="term" value="F:ATP hydrolysis activity"/>
    <property type="evidence" value="ECO:0007669"/>
    <property type="project" value="InterPro"/>
</dbReference>
<evidence type="ECO:0000313" key="7">
    <source>
        <dbReference type="Proteomes" id="UP000652761"/>
    </source>
</evidence>
<dbReference type="Pfam" id="PF00004">
    <property type="entry name" value="AAA"/>
    <property type="match status" value="1"/>
</dbReference>
<dbReference type="Gene3D" id="3.40.50.300">
    <property type="entry name" value="P-loop containing nucleotide triphosphate hydrolases"/>
    <property type="match status" value="1"/>
</dbReference>
<evidence type="ECO:0000313" key="6">
    <source>
        <dbReference type="EMBL" id="MQM09685.1"/>
    </source>
</evidence>
<comment type="caution">
    <text evidence="6">The sequence shown here is derived from an EMBL/GenBank/DDBJ whole genome shotgun (WGS) entry which is preliminary data.</text>
</comment>
<gene>
    <name evidence="6" type="ORF">Taro_042563</name>
</gene>
<name>A0A843WYT8_COLES</name>
<evidence type="ECO:0000256" key="3">
    <source>
        <dbReference type="SAM" id="MobiDB-lite"/>
    </source>
</evidence>
<feature type="compositionally biased region" description="Polar residues" evidence="3">
    <location>
        <begin position="1"/>
        <end position="11"/>
    </location>
</feature>